<keyword evidence="3" id="KW-0804">Transcription</keyword>
<dbReference type="PROSITE" id="PS00356">
    <property type="entry name" value="HTH_LACI_1"/>
    <property type="match status" value="1"/>
</dbReference>
<dbReference type="Gene3D" id="1.10.260.40">
    <property type="entry name" value="lambda repressor-like DNA-binding domains"/>
    <property type="match status" value="1"/>
</dbReference>
<dbReference type="PANTHER" id="PTHR30146:SF109">
    <property type="entry name" value="HTH-TYPE TRANSCRIPTIONAL REGULATOR GALS"/>
    <property type="match status" value="1"/>
</dbReference>
<gene>
    <name evidence="6" type="ORF">P5S46_15330</name>
    <name evidence="5" type="ORF">WP2W18E01_10630</name>
</gene>
<dbReference type="PANTHER" id="PTHR30146">
    <property type="entry name" value="LACI-RELATED TRANSCRIPTIONAL REPRESSOR"/>
    <property type="match status" value="1"/>
</dbReference>
<protein>
    <submittedName>
        <fullName evidence="6">LacI family DNA-binding transcriptional regulator</fullName>
    </submittedName>
    <submittedName>
        <fullName evidence="5">LacI family transcriptional regulator</fullName>
    </submittedName>
</protein>
<organism evidence="5 7">
    <name type="scientific">Aeromonas caviae</name>
    <name type="common">Aeromonas punctata</name>
    <dbReference type="NCBI Taxonomy" id="648"/>
    <lineage>
        <taxon>Bacteria</taxon>
        <taxon>Pseudomonadati</taxon>
        <taxon>Pseudomonadota</taxon>
        <taxon>Gammaproteobacteria</taxon>
        <taxon>Aeromonadales</taxon>
        <taxon>Aeromonadaceae</taxon>
        <taxon>Aeromonas</taxon>
    </lineage>
</organism>
<dbReference type="Gene3D" id="3.40.50.2300">
    <property type="match status" value="2"/>
</dbReference>
<dbReference type="InterPro" id="IPR046335">
    <property type="entry name" value="LacI/GalR-like_sensor"/>
</dbReference>
<dbReference type="InterPro" id="IPR028082">
    <property type="entry name" value="Peripla_BP_I"/>
</dbReference>
<evidence type="ECO:0000256" key="3">
    <source>
        <dbReference type="ARBA" id="ARBA00023163"/>
    </source>
</evidence>
<dbReference type="CDD" id="cd01392">
    <property type="entry name" value="HTH_LacI"/>
    <property type="match status" value="1"/>
</dbReference>
<sequence>MSKSAQEKKATVYDIARRAGVSASTVSRILNGSAKVAADKRQAVEDAIQELNFRPNLMAQYLKTGQSMTLGVLTQHVESPFSNEMLRGVEHTLQGMEYVPLIVSGHWNAEEEVERLRLLVARRVDGLIILTGHVNQQTLLEFSQQIPIVATGHNIMTERVHSFSINNRLGGYMATRYLLDLGHRDIAHIVGLPDHNDAIERHHGYRQALVSAGIEYDPSLVIQGDFAEVGGLNAVKKLVESGRKFSAIFCANDQTCYGAILGLKQCGLRVPEDVSLIGFDDLPFSTFSNPPLTTVRQPIYEMGVKMVKTLLGLIENTELNSDELPELSIVVRDTTLPYKG</sequence>
<dbReference type="Proteomes" id="UP001218423">
    <property type="component" value="Chromosome"/>
</dbReference>
<evidence type="ECO:0000259" key="4">
    <source>
        <dbReference type="PROSITE" id="PS50932"/>
    </source>
</evidence>
<keyword evidence="2 6" id="KW-0238">DNA-binding</keyword>
<dbReference type="Pfam" id="PF13377">
    <property type="entry name" value="Peripla_BP_3"/>
    <property type="match status" value="1"/>
</dbReference>
<dbReference type="InterPro" id="IPR010982">
    <property type="entry name" value="Lambda_DNA-bd_dom_sf"/>
</dbReference>
<name>A0A6S4T4I9_AERCA</name>
<accession>A0A6S4T4I9</accession>
<reference evidence="5 7" key="1">
    <citation type="submission" date="2019-12" db="EMBL/GenBank/DDBJ databases">
        <title>complete genome sequences of Aeromonas caviae str. WP2-W18-ESBL-01 isolated from wastewater treatment plant effluent.</title>
        <authorList>
            <person name="Sekizuka T."/>
            <person name="Itokawa K."/>
            <person name="Yatsu K."/>
            <person name="Inamine Y."/>
            <person name="Kuroda M."/>
        </authorList>
    </citation>
    <scope>NUCLEOTIDE SEQUENCE [LARGE SCALE GENOMIC DNA]</scope>
    <source>
        <strain evidence="5 7">WP2-W18-ESBL-01</strain>
    </source>
</reference>
<dbReference type="Pfam" id="PF00356">
    <property type="entry name" value="LacI"/>
    <property type="match status" value="1"/>
</dbReference>
<dbReference type="AlphaFoldDB" id="A0A6S4T4I9"/>
<reference evidence="6" key="2">
    <citation type="submission" date="2023-03" db="EMBL/GenBank/DDBJ databases">
        <title>Aeromonas caviae strain AC1520.</title>
        <authorList>
            <person name="Xie T."/>
            <person name="Zhang Q."/>
            <person name="Deng J."/>
            <person name="Li X."/>
        </authorList>
    </citation>
    <scope>NUCLEOTIDE SEQUENCE</scope>
    <source>
        <strain evidence="6">AC1520</strain>
    </source>
</reference>
<dbReference type="InterPro" id="IPR000843">
    <property type="entry name" value="HTH_LacI"/>
</dbReference>
<evidence type="ECO:0000256" key="2">
    <source>
        <dbReference type="ARBA" id="ARBA00023125"/>
    </source>
</evidence>
<evidence type="ECO:0000313" key="5">
    <source>
        <dbReference type="EMBL" id="BBQ29481.1"/>
    </source>
</evidence>
<dbReference type="SMART" id="SM00354">
    <property type="entry name" value="HTH_LACI"/>
    <property type="match status" value="1"/>
</dbReference>
<dbReference type="GeneID" id="48821394"/>
<evidence type="ECO:0000313" key="7">
    <source>
        <dbReference type="Proteomes" id="UP000515756"/>
    </source>
</evidence>
<dbReference type="Proteomes" id="UP000515756">
    <property type="component" value="Chromosome"/>
</dbReference>
<dbReference type="GO" id="GO:0000976">
    <property type="term" value="F:transcription cis-regulatory region binding"/>
    <property type="evidence" value="ECO:0007669"/>
    <property type="project" value="TreeGrafter"/>
</dbReference>
<dbReference type="PROSITE" id="PS50932">
    <property type="entry name" value="HTH_LACI_2"/>
    <property type="match status" value="1"/>
</dbReference>
<dbReference type="RefSeq" id="WP_039041338.1">
    <property type="nucleotide sequence ID" value="NZ_AP021927.1"/>
</dbReference>
<feature type="domain" description="HTH lacI-type" evidence="4">
    <location>
        <begin position="10"/>
        <end position="64"/>
    </location>
</feature>
<dbReference type="PRINTS" id="PR00036">
    <property type="entry name" value="HTHLACI"/>
</dbReference>
<dbReference type="SUPFAM" id="SSF47413">
    <property type="entry name" value="lambda repressor-like DNA-binding domains"/>
    <property type="match status" value="1"/>
</dbReference>
<dbReference type="EMBL" id="AP021927">
    <property type="protein sequence ID" value="BBQ29481.1"/>
    <property type="molecule type" value="Genomic_DNA"/>
</dbReference>
<dbReference type="GO" id="GO:0003700">
    <property type="term" value="F:DNA-binding transcription factor activity"/>
    <property type="evidence" value="ECO:0007669"/>
    <property type="project" value="TreeGrafter"/>
</dbReference>
<keyword evidence="1" id="KW-0805">Transcription regulation</keyword>
<evidence type="ECO:0000256" key="1">
    <source>
        <dbReference type="ARBA" id="ARBA00023015"/>
    </source>
</evidence>
<proteinExistence type="predicted"/>
<evidence type="ECO:0000313" key="6">
    <source>
        <dbReference type="EMBL" id="WFF97024.1"/>
    </source>
</evidence>
<dbReference type="SUPFAM" id="SSF53822">
    <property type="entry name" value="Periplasmic binding protein-like I"/>
    <property type="match status" value="1"/>
</dbReference>
<dbReference type="EMBL" id="CP120942">
    <property type="protein sequence ID" value="WFF97024.1"/>
    <property type="molecule type" value="Genomic_DNA"/>
</dbReference>